<dbReference type="InterPro" id="IPR016064">
    <property type="entry name" value="NAD/diacylglycerol_kinase_sf"/>
</dbReference>
<keyword evidence="1" id="KW-0808">Transferase</keyword>
<evidence type="ECO:0000313" key="8">
    <source>
        <dbReference type="EMBL" id="KPA82870.1"/>
    </source>
</evidence>
<dbReference type="InterPro" id="IPR045540">
    <property type="entry name" value="YegS/DAGK_C"/>
</dbReference>
<proteinExistence type="predicted"/>
<dbReference type="AlphaFoldDB" id="A0A0M9G5J3"/>
<evidence type="ECO:0000259" key="7">
    <source>
        <dbReference type="Pfam" id="PF19279"/>
    </source>
</evidence>
<dbReference type="InterPro" id="IPR017438">
    <property type="entry name" value="ATP-NAD_kinase_N"/>
</dbReference>
<organism evidence="8 9">
    <name type="scientific">Leptomonas pyrrhocoris</name>
    <name type="common">Firebug parasite</name>
    <dbReference type="NCBI Taxonomy" id="157538"/>
    <lineage>
        <taxon>Eukaryota</taxon>
        <taxon>Discoba</taxon>
        <taxon>Euglenozoa</taxon>
        <taxon>Kinetoplastea</taxon>
        <taxon>Metakinetoplastina</taxon>
        <taxon>Trypanosomatida</taxon>
        <taxon>Trypanosomatidae</taxon>
        <taxon>Leishmaniinae</taxon>
        <taxon>Leptomonas</taxon>
    </lineage>
</organism>
<accession>A0A0M9G5J3</accession>
<dbReference type="PANTHER" id="PTHR12358">
    <property type="entry name" value="SPHINGOSINE KINASE"/>
    <property type="match status" value="1"/>
</dbReference>
<evidence type="ECO:0000256" key="4">
    <source>
        <dbReference type="ARBA" id="ARBA00022840"/>
    </source>
</evidence>
<keyword evidence="2" id="KW-0547">Nucleotide-binding</keyword>
<evidence type="ECO:0000256" key="2">
    <source>
        <dbReference type="ARBA" id="ARBA00022741"/>
    </source>
</evidence>
<feature type="domain" description="DAGKc" evidence="6">
    <location>
        <begin position="206"/>
        <end position="309"/>
    </location>
</feature>
<dbReference type="GO" id="GO:0016301">
    <property type="term" value="F:kinase activity"/>
    <property type="evidence" value="ECO:0007669"/>
    <property type="project" value="UniProtKB-KW"/>
</dbReference>
<sequence length="906" mass="96014">MAASGAMSGTPPPSCSPPPPACLSVWVIGNPTSGGKRGAIVLGRLAKLFQRTYGAEAVQELHSSRFLSLAFPPHPTPSSAARNGDAMPSTDVFSQLPSLDAIWASGAAASTAVAGPTPPITPPSSPPNATIPPPPSSSSPSSSARVRTMLIHTDQGGHAKPVSNALSRLILRSRLTDQQQQQETPLNGATTTGSSSAPYSPPLWQHLVLVAGGDGTLSEVVNGLCEGTLAGYKHFTSALHGCTSVGAKKCVGCTAAAHSSHAHVEQEAAVFTRLLPAVLYVPGGTGADFAKLRLCCSTPEAALHVVRDGVAKMLFESSRRMRTTTTATNSSAATLPESKAACYACPVDIGRIEFLNTGTRHFFLNIASIGMSCDVIQRGERFKHSRFISKLGGTLMFALSSLISLFLMTPKPLLLCKLPPRTTRAAAAVAIVGAEVSSEDIITSKAAEARNGHVCSGSHTNRQAGEEQQFQQWHSAEEAPPPKGSLLSLPSFSPLGEQLRRLQAELPLHAGHESVAQLHSLVNAPLFSSLHGDSIYAPTKEENAYGCHVGAPIPAPHAKIVQCMSHTSSRYVHQLLDINEQELLALRHQQALQLERMMTTSFDTATEEREEKPHQAVSARERAHPGNHYAIHAMNNGTNGGHYGNGTLQPLTAAALAEPRKEWISTVNGNDDDLAALTWVELPSSMVAFANGRWYGGGMHVAPHADPTDGMLSCTSWVATVLPFISGALSLYTGRHLHWSSTSAFEGERFLVSSGPSKDADVAVAPVFMEADGEVLEPLPAIVELTGKITFLVPCSSHLCLGDPAPGTTRAGLTAAADSQPSTTQFFFADKTTRASVMSERLRRSFGGISALWRRLWSYAQRRLERDGRSCSGNAKYDRDGVSVATRIGSAGATCRSRDGCTNDIV</sequence>
<dbReference type="OMA" id="MSCDVIQ"/>
<evidence type="ECO:0000256" key="3">
    <source>
        <dbReference type="ARBA" id="ARBA00022777"/>
    </source>
</evidence>
<evidence type="ECO:0000256" key="5">
    <source>
        <dbReference type="SAM" id="MobiDB-lite"/>
    </source>
</evidence>
<dbReference type="OrthoDB" id="336240at2759"/>
<dbReference type="InterPro" id="IPR050187">
    <property type="entry name" value="Lipid_Phosphate_FormReg"/>
</dbReference>
<dbReference type="Proteomes" id="UP000037923">
    <property type="component" value="Unassembled WGS sequence"/>
</dbReference>
<dbReference type="Pfam" id="PF19279">
    <property type="entry name" value="YegS_C"/>
    <property type="match status" value="1"/>
</dbReference>
<dbReference type="Gene3D" id="3.40.50.10330">
    <property type="entry name" value="Probable inorganic polyphosphate/atp-NAD kinase, domain 1"/>
    <property type="match status" value="1"/>
</dbReference>
<dbReference type="SUPFAM" id="SSF111331">
    <property type="entry name" value="NAD kinase/diacylglycerol kinase-like"/>
    <property type="match status" value="1"/>
</dbReference>
<dbReference type="Pfam" id="PF00781">
    <property type="entry name" value="DAGK_cat"/>
    <property type="match status" value="1"/>
</dbReference>
<dbReference type="EMBL" id="LGTL01000004">
    <property type="protein sequence ID" value="KPA82870.1"/>
    <property type="molecule type" value="Genomic_DNA"/>
</dbReference>
<dbReference type="Gene3D" id="2.60.200.40">
    <property type="match status" value="1"/>
</dbReference>
<feature type="region of interest" description="Disordered" evidence="5">
    <location>
        <begin position="176"/>
        <end position="197"/>
    </location>
</feature>
<dbReference type="GeneID" id="26902925"/>
<feature type="region of interest" description="Disordered" evidence="5">
    <location>
        <begin position="453"/>
        <end position="487"/>
    </location>
</feature>
<dbReference type="VEuPathDB" id="TriTrypDB:LpyrH10_04_1840"/>
<gene>
    <name evidence="8" type="ORF">ABB37_02634</name>
</gene>
<protein>
    <submittedName>
        <fullName evidence="8">Uncharacterized protein</fullName>
    </submittedName>
</protein>
<keyword evidence="9" id="KW-1185">Reference proteome</keyword>
<reference evidence="8 9" key="1">
    <citation type="submission" date="2015-07" db="EMBL/GenBank/DDBJ databases">
        <title>High-quality genome of monoxenous trypanosomatid Leptomonas pyrrhocoris.</title>
        <authorList>
            <person name="Flegontov P."/>
            <person name="Butenko A."/>
            <person name="Firsov S."/>
            <person name="Vlcek C."/>
            <person name="Logacheva M.D."/>
            <person name="Field M."/>
            <person name="Filatov D."/>
            <person name="Flegontova O."/>
            <person name="Gerasimov E."/>
            <person name="Jackson A.P."/>
            <person name="Kelly S."/>
            <person name="Opperdoes F."/>
            <person name="O'Reilly A."/>
            <person name="Votypka J."/>
            <person name="Yurchenko V."/>
            <person name="Lukes J."/>
        </authorList>
    </citation>
    <scope>NUCLEOTIDE SEQUENCE [LARGE SCALE GENOMIC DNA]</scope>
    <source>
        <strain evidence="8">H10</strain>
    </source>
</reference>
<feature type="compositionally biased region" description="Pro residues" evidence="5">
    <location>
        <begin position="116"/>
        <end position="137"/>
    </location>
</feature>
<evidence type="ECO:0000256" key="1">
    <source>
        <dbReference type="ARBA" id="ARBA00022679"/>
    </source>
</evidence>
<dbReference type="PANTHER" id="PTHR12358:SF54">
    <property type="entry name" value="SPHINGOSINE KINASE RELATED PROTEIN"/>
    <property type="match status" value="1"/>
</dbReference>
<evidence type="ECO:0000259" key="6">
    <source>
        <dbReference type="Pfam" id="PF00781"/>
    </source>
</evidence>
<feature type="compositionally biased region" description="Polar residues" evidence="5">
    <location>
        <begin position="457"/>
        <end position="474"/>
    </location>
</feature>
<dbReference type="InterPro" id="IPR001206">
    <property type="entry name" value="Diacylglycerol_kinase_cat_dom"/>
</dbReference>
<keyword evidence="3" id="KW-0418">Kinase</keyword>
<dbReference type="GO" id="GO:0005524">
    <property type="term" value="F:ATP binding"/>
    <property type="evidence" value="ECO:0007669"/>
    <property type="project" value="UniProtKB-KW"/>
</dbReference>
<feature type="region of interest" description="Disordered" evidence="5">
    <location>
        <begin position="112"/>
        <end position="144"/>
    </location>
</feature>
<name>A0A0M9G5J3_LEPPY</name>
<dbReference type="RefSeq" id="XP_015661309.1">
    <property type="nucleotide sequence ID" value="XM_015799707.1"/>
</dbReference>
<evidence type="ECO:0000313" key="9">
    <source>
        <dbReference type="Proteomes" id="UP000037923"/>
    </source>
</evidence>
<keyword evidence="4" id="KW-0067">ATP-binding</keyword>
<feature type="domain" description="YegS/DAGK C-terminal" evidence="7">
    <location>
        <begin position="681"/>
        <end position="786"/>
    </location>
</feature>
<comment type="caution">
    <text evidence="8">The sequence shown here is derived from an EMBL/GenBank/DDBJ whole genome shotgun (WGS) entry which is preliminary data.</text>
</comment>